<keyword evidence="3" id="KW-0804">Transcription</keyword>
<proteinExistence type="predicted"/>
<evidence type="ECO:0000313" key="6">
    <source>
        <dbReference type="EMBL" id="KAG6481130.1"/>
    </source>
</evidence>
<feature type="region of interest" description="Disordered" evidence="5">
    <location>
        <begin position="107"/>
        <end position="172"/>
    </location>
</feature>
<reference evidence="6 7" key="1">
    <citation type="submission" date="2020-08" db="EMBL/GenBank/DDBJ databases">
        <title>Plant Genome Project.</title>
        <authorList>
            <person name="Zhang R.-G."/>
        </authorList>
    </citation>
    <scope>NUCLEOTIDE SEQUENCE [LARGE SCALE GENOMIC DNA]</scope>
    <source>
        <tissue evidence="6">Rhizome</tissue>
    </source>
</reference>
<dbReference type="Pfam" id="PF12767">
    <property type="entry name" value="SAGA-Tad1"/>
    <property type="match status" value="1"/>
</dbReference>
<dbReference type="GO" id="GO:0006357">
    <property type="term" value="P:regulation of transcription by RNA polymerase II"/>
    <property type="evidence" value="ECO:0007669"/>
    <property type="project" value="TreeGrafter"/>
</dbReference>
<dbReference type="PANTHER" id="PTHR21277:SF5">
    <property type="entry name" value="TRANSCRIPTIONAL ADAPTER 1"/>
    <property type="match status" value="1"/>
</dbReference>
<dbReference type="GO" id="GO:0003713">
    <property type="term" value="F:transcription coactivator activity"/>
    <property type="evidence" value="ECO:0007669"/>
    <property type="project" value="TreeGrafter"/>
</dbReference>
<evidence type="ECO:0000256" key="5">
    <source>
        <dbReference type="SAM" id="MobiDB-lite"/>
    </source>
</evidence>
<evidence type="ECO:0000256" key="1">
    <source>
        <dbReference type="ARBA" id="ARBA00004123"/>
    </source>
</evidence>
<evidence type="ECO:0008006" key="8">
    <source>
        <dbReference type="Google" id="ProtNLM"/>
    </source>
</evidence>
<comment type="caution">
    <text evidence="6">The sequence shown here is derived from an EMBL/GenBank/DDBJ whole genome shotgun (WGS) entry which is preliminary data.</text>
</comment>
<comment type="subcellular location">
    <subcellularLocation>
        <location evidence="1">Nucleus</location>
    </subcellularLocation>
</comment>
<protein>
    <recommendedName>
        <fullName evidence="8">Transcriptional coactivator Hfi1/Transcriptional adapter 1</fullName>
    </recommendedName>
</protein>
<dbReference type="Proteomes" id="UP000734854">
    <property type="component" value="Unassembled WGS sequence"/>
</dbReference>
<keyword evidence="4" id="KW-0539">Nucleus</keyword>
<keyword evidence="2" id="KW-0805">Transcription regulation</keyword>
<accession>A0A8J5F8Z7</accession>
<name>A0A8J5F8Z7_ZINOF</name>
<evidence type="ECO:0000256" key="4">
    <source>
        <dbReference type="ARBA" id="ARBA00023242"/>
    </source>
</evidence>
<dbReference type="EMBL" id="JACMSC010000016">
    <property type="protein sequence ID" value="KAG6481130.1"/>
    <property type="molecule type" value="Genomic_DNA"/>
</dbReference>
<dbReference type="PANTHER" id="PTHR21277">
    <property type="entry name" value="TRANSCRIPTIONAL ADAPTER 1"/>
    <property type="match status" value="1"/>
</dbReference>
<organism evidence="6 7">
    <name type="scientific">Zingiber officinale</name>
    <name type="common">Ginger</name>
    <name type="synonym">Amomum zingiber</name>
    <dbReference type="NCBI Taxonomy" id="94328"/>
    <lineage>
        <taxon>Eukaryota</taxon>
        <taxon>Viridiplantae</taxon>
        <taxon>Streptophyta</taxon>
        <taxon>Embryophyta</taxon>
        <taxon>Tracheophyta</taxon>
        <taxon>Spermatophyta</taxon>
        <taxon>Magnoliopsida</taxon>
        <taxon>Liliopsida</taxon>
        <taxon>Zingiberales</taxon>
        <taxon>Zingiberaceae</taxon>
        <taxon>Zingiber</taxon>
    </lineage>
</organism>
<evidence type="ECO:0000313" key="7">
    <source>
        <dbReference type="Proteomes" id="UP000734854"/>
    </source>
</evidence>
<evidence type="ECO:0000256" key="2">
    <source>
        <dbReference type="ARBA" id="ARBA00023015"/>
    </source>
</evidence>
<gene>
    <name evidence="6" type="ORF">ZIOFF_057723</name>
</gene>
<dbReference type="AlphaFoldDB" id="A0A8J5F8Z7"/>
<keyword evidence="7" id="KW-1185">Reference proteome</keyword>
<feature type="region of interest" description="Disordered" evidence="5">
    <location>
        <begin position="1"/>
        <end position="23"/>
    </location>
</feature>
<feature type="compositionally biased region" description="Basic and acidic residues" evidence="5">
    <location>
        <begin position="110"/>
        <end position="125"/>
    </location>
</feature>
<dbReference type="InterPro" id="IPR024738">
    <property type="entry name" value="Hfi1/Tada1"/>
</dbReference>
<evidence type="ECO:0000256" key="3">
    <source>
        <dbReference type="ARBA" id="ARBA00023163"/>
    </source>
</evidence>
<dbReference type="GO" id="GO:0005634">
    <property type="term" value="C:nucleus"/>
    <property type="evidence" value="ECO:0007669"/>
    <property type="project" value="UniProtKB-SubCell"/>
</dbReference>
<dbReference type="GO" id="GO:0000124">
    <property type="term" value="C:SAGA complex"/>
    <property type="evidence" value="ECO:0007669"/>
    <property type="project" value="TreeGrafter"/>
</dbReference>
<sequence>MPVPPLPTLQLHPQPTSSLPGTKNSWIDLDDLKSQILKRLGQDRSHIYFRFLNGFLSQKLSKREFNKICIALLGSENIPFHNHLIRAILQNATQAKTPPPLDCGKFAQKPTEDVPKKSLQVDDGSKAPSAVPQTWSNGDILPPSPCKSRTGIDSCRTKDWPSSLGASPRSDIVAHQPSIPRAETVSTENGQLYLLKRPLQQQHVNSYPPTVKRRREGTPLLDVSTVHSNPHAEATSIGDEEDIDHSSYLDPFRGPLQAPLGIPFCAASVGGARKTFLSAGTSTSDSYWRNHNAGELCHTEVLKATMSKIAEAQGLEDVKLESAHVLNHALDAYLKRLIRSCIKLRVGREHAIAKQSSPSLQHCTKHINGIWPRNNIHVRGGNSPPSATVVPGIAIAIVVLPPLLPFHHRNTSERVAWLDDKVLIHHASLDASSELDDWPDASSELGDGLGRVI</sequence>